<reference evidence="3 4" key="1">
    <citation type="journal article" date="2021" name="Comput. Struct. Biotechnol. J.">
        <title>De novo genome assembly of the potent medicinal plant Rehmannia glutinosa using nanopore technology.</title>
        <authorList>
            <person name="Ma L."/>
            <person name="Dong C."/>
            <person name="Song C."/>
            <person name="Wang X."/>
            <person name="Zheng X."/>
            <person name="Niu Y."/>
            <person name="Chen S."/>
            <person name="Feng W."/>
        </authorList>
    </citation>
    <scope>NUCLEOTIDE SEQUENCE [LARGE SCALE GENOMIC DNA]</scope>
    <source>
        <strain evidence="3">DH-2019</strain>
    </source>
</reference>
<feature type="domain" description="CCHC-type" evidence="2">
    <location>
        <begin position="250"/>
        <end position="265"/>
    </location>
</feature>
<name>A0ABR0V1L6_REHGL</name>
<dbReference type="InterPro" id="IPR036875">
    <property type="entry name" value="Znf_CCHC_sf"/>
</dbReference>
<keyword evidence="1" id="KW-0863">Zinc-finger</keyword>
<evidence type="ECO:0000259" key="2">
    <source>
        <dbReference type="PROSITE" id="PS50158"/>
    </source>
</evidence>
<proteinExistence type="predicted"/>
<keyword evidence="4" id="KW-1185">Reference proteome</keyword>
<protein>
    <recommendedName>
        <fullName evidence="2">CCHC-type domain-containing protein</fullName>
    </recommendedName>
</protein>
<dbReference type="PANTHER" id="PTHR34222">
    <property type="entry name" value="GAG_PRE-INTEGRS DOMAIN-CONTAINING PROTEIN"/>
    <property type="match status" value="1"/>
</dbReference>
<dbReference type="Proteomes" id="UP001318860">
    <property type="component" value="Unassembled WGS sequence"/>
</dbReference>
<comment type="caution">
    <text evidence="3">The sequence shown here is derived from an EMBL/GenBank/DDBJ whole genome shotgun (WGS) entry which is preliminary data.</text>
</comment>
<evidence type="ECO:0000313" key="3">
    <source>
        <dbReference type="EMBL" id="KAK6128837.1"/>
    </source>
</evidence>
<organism evidence="3 4">
    <name type="scientific">Rehmannia glutinosa</name>
    <name type="common">Chinese foxglove</name>
    <dbReference type="NCBI Taxonomy" id="99300"/>
    <lineage>
        <taxon>Eukaryota</taxon>
        <taxon>Viridiplantae</taxon>
        <taxon>Streptophyta</taxon>
        <taxon>Embryophyta</taxon>
        <taxon>Tracheophyta</taxon>
        <taxon>Spermatophyta</taxon>
        <taxon>Magnoliopsida</taxon>
        <taxon>eudicotyledons</taxon>
        <taxon>Gunneridae</taxon>
        <taxon>Pentapetalae</taxon>
        <taxon>asterids</taxon>
        <taxon>lamiids</taxon>
        <taxon>Lamiales</taxon>
        <taxon>Orobanchaceae</taxon>
        <taxon>Rehmannieae</taxon>
        <taxon>Rehmannia</taxon>
    </lineage>
</organism>
<evidence type="ECO:0000256" key="1">
    <source>
        <dbReference type="PROSITE-ProRule" id="PRU00047"/>
    </source>
</evidence>
<dbReference type="Gene3D" id="4.10.60.10">
    <property type="entry name" value="Zinc finger, CCHC-type"/>
    <property type="match status" value="1"/>
</dbReference>
<accession>A0ABR0V1L6</accession>
<dbReference type="InterPro" id="IPR001878">
    <property type="entry name" value="Znf_CCHC"/>
</dbReference>
<dbReference type="EMBL" id="JABTTQ020001695">
    <property type="protein sequence ID" value="KAK6128837.1"/>
    <property type="molecule type" value="Genomic_DNA"/>
</dbReference>
<dbReference type="SMART" id="SM00343">
    <property type="entry name" value="ZnF_C2HC"/>
    <property type="match status" value="1"/>
</dbReference>
<evidence type="ECO:0000313" key="4">
    <source>
        <dbReference type="Proteomes" id="UP001318860"/>
    </source>
</evidence>
<dbReference type="SUPFAM" id="SSF57756">
    <property type="entry name" value="Retrovirus zinc finger-like domains"/>
    <property type="match status" value="1"/>
</dbReference>
<sequence>MAETKSVVTSEVIPVLSKITDHKLNRSNYLDWSKTVRLYLRSISMDKHLTDDPPTDDSKVSWLRDDARLFLQIRNSIESDVVGMMNHCEFVKELMDYLAFVYSGEENIRRMYDVCQAFCRAEKGERSLTDYFMDFKKTHEELNLLLPFSTDVKAQAAQREKMVVMSFLAGLPSKFETAKSQILSSREISSLQEAFSGILRTENSTPISTHSAFVSHTSDSKKSMYKNGTHGRNFPHHIGARGSDLSHIICRYCHESGHFKKECPKLQRKNRFSHSAHLASANAPPESVLISADDYAKFSQYQESLKSSSASITAIADSGKPQTCLFSSSSKWVIHSGATDHMTGSYDEEDYW</sequence>
<dbReference type="PANTHER" id="PTHR34222:SF95">
    <property type="entry name" value="RRNA 2'-O-METHYLTRANSFERASE FIBRILLARIN-LIKE ISOFORM X1"/>
    <property type="match status" value="1"/>
</dbReference>
<dbReference type="PROSITE" id="PS50158">
    <property type="entry name" value="ZF_CCHC"/>
    <property type="match status" value="1"/>
</dbReference>
<keyword evidence="1" id="KW-0479">Metal-binding</keyword>
<gene>
    <name evidence="3" type="ORF">DH2020_037403</name>
</gene>
<keyword evidence="1" id="KW-0862">Zinc</keyword>